<evidence type="ECO:0000313" key="6">
    <source>
        <dbReference type="Proteomes" id="UP000078410"/>
    </source>
</evidence>
<dbReference type="Proteomes" id="UP000078410">
    <property type="component" value="Unassembled WGS sequence"/>
</dbReference>
<dbReference type="AlphaFoldDB" id="A0A1B7IQG3"/>
<comment type="caution">
    <text evidence="5">The sequence shown here is derived from an EMBL/GenBank/DDBJ whole genome shotgun (WGS) entry which is preliminary data.</text>
</comment>
<dbReference type="InterPro" id="IPR013491">
    <property type="entry name" value="Tape_meas_N"/>
</dbReference>
<feature type="transmembrane region" description="Helical" evidence="3">
    <location>
        <begin position="1087"/>
        <end position="1117"/>
    </location>
</feature>
<keyword evidence="6" id="KW-1185">Reference proteome</keyword>
<dbReference type="EMBL" id="LXER01000017">
    <property type="protein sequence ID" value="OAT31984.1"/>
    <property type="molecule type" value="Genomic_DNA"/>
</dbReference>
<sequence length="1237" mass="128354">MAANQNAGSIVYEVDMDLAGFLRGQKQVSDSLSGMNRGFDASTRSINNTERSVHSAERSFSSLTKVAAALTAALSVQQVAQYADAWVTVNNKLANAIRPSEELADVTQRVFDISQKTRSSLEATATLYARLERATRSAGTSTADLVKLTETINKGLAVSGATAAEASSTMVQLSQALASGVLRGEEFNSISENGSRLAVGLAESLGVTVGQLRAMAAQGQLTTDVVVKGLLSQGDQIAKEFANTTMTMGQAFAVATNNVTKFVGESSTIKSAYNGFNSTIVTLSQNLDVLAGAFVGLGLLMGSRFAGALSMATAAQVKNTIASIASAKASAESAAMAEAEASAKLRIAQADKSAAVSALNLAQARLNVIKATAASEVEEVKLATAEAASIRTNIALIESEKALETQRLKAQISTQGRIATATRMAQLQQASAVLNAKLASTEMAAEQARSNAVKAAEAQVSAARLTTADATGVATAANGRYIASQEASAIATRAASASTALLRGALGLIGGPAGVAMIAAAAVYYFWQKAQQAKQESLAFADGLDKLNASMSAMSNTSLRGSIADANAAIKGQKDVVSDLKNEIAALTAERNEAETAGKKYGTTIEQGNGLLQKAANLTDQIAQKQRDLESVESKLTNTTKARDDAQITLNNNMLSSMGIHDGLIQKGTVLEGVQDAVAKAFGNTADEINRANQAGQNFKPTSLQVSPATAKGSKYITDLEDQNELLSIQDERLRAVTKAGIEAAKVTDNPNQIAQAKELAGTNYDLQKAEEARKKATQESASETKKAGNNAESVAQKLANLKQQSELVADSTKQLSREQSILNAQQSLGTGATPQDIALAGQYAAAKWDTANAIRAQAAAEKLLPDAKENATYKQDIQDLNTALAAKKISQEQYNSTSERLEQTHVAALAKIRADQAVSPMQEAAGSVDPVQALANQHAQQLALIQQFEQQGVITHQNALAQRNALDTVYEQQRIAAQWEIFKNQSQSNQILAAGFESLAGNASNAFTGIITQSMTAEEAMSSLASNALNSLINGFVQMGVEWVKSAITGSAAQVAATAATTSAAVAGTATTTAASVSSAAATTVAWTPAAIVASIGSFGGAAAIGIGAVIAAMALSSSIAGKRKNGGPVSAGSMYQVGEGGMPEIYQASSGKQFMIPGDNGKVISNKDMQSGSGGQIQVSIQFNDYSSNSHSFDAQATQNGNTVTVQAFIADMDQGGPMRQAVTRNTSATPRATE</sequence>
<feature type="compositionally biased region" description="Basic and acidic residues" evidence="2">
    <location>
        <begin position="769"/>
        <end position="787"/>
    </location>
</feature>
<gene>
    <name evidence="5" type="ORF">M975_1876</name>
</gene>
<evidence type="ECO:0000256" key="1">
    <source>
        <dbReference type="SAM" id="Coils"/>
    </source>
</evidence>
<evidence type="ECO:0000259" key="4">
    <source>
        <dbReference type="Pfam" id="PF20155"/>
    </source>
</evidence>
<dbReference type="OrthoDB" id="79849at2"/>
<keyword evidence="3" id="KW-0812">Transmembrane</keyword>
<keyword evidence="3" id="KW-0472">Membrane</keyword>
<accession>A0A1B7IQG3</accession>
<protein>
    <submittedName>
        <fullName evidence="5">Phage tail length tape-measure protein</fullName>
    </submittedName>
</protein>
<dbReference type="NCBIfam" id="TIGR02675">
    <property type="entry name" value="tape_meas_nterm"/>
    <property type="match status" value="1"/>
</dbReference>
<evidence type="ECO:0000313" key="5">
    <source>
        <dbReference type="EMBL" id="OAT31984.1"/>
    </source>
</evidence>
<proteinExistence type="predicted"/>
<keyword evidence="1" id="KW-0175">Coiled coil</keyword>
<evidence type="ECO:0000256" key="3">
    <source>
        <dbReference type="SAM" id="Phobius"/>
    </source>
</evidence>
<dbReference type="Pfam" id="PF20155">
    <property type="entry name" value="TMP_3"/>
    <property type="match status" value="1"/>
</dbReference>
<feature type="coiled-coil region" evidence="1">
    <location>
        <begin position="563"/>
        <end position="642"/>
    </location>
</feature>
<feature type="transmembrane region" description="Helical" evidence="3">
    <location>
        <begin position="505"/>
        <end position="527"/>
    </location>
</feature>
<organism evidence="5 6">
    <name type="scientific">Buttiauxella brennerae ATCC 51605</name>
    <dbReference type="NCBI Taxonomy" id="1354251"/>
    <lineage>
        <taxon>Bacteria</taxon>
        <taxon>Pseudomonadati</taxon>
        <taxon>Pseudomonadota</taxon>
        <taxon>Gammaproteobacteria</taxon>
        <taxon>Enterobacterales</taxon>
        <taxon>Enterobacteriaceae</taxon>
        <taxon>Buttiauxella</taxon>
    </lineage>
</organism>
<evidence type="ECO:0000256" key="2">
    <source>
        <dbReference type="SAM" id="MobiDB-lite"/>
    </source>
</evidence>
<dbReference type="RefSeq" id="WP_064558953.1">
    <property type="nucleotide sequence ID" value="NZ_LXER01000017.1"/>
</dbReference>
<feature type="domain" description="Tape measure protein N-terminal" evidence="4">
    <location>
        <begin position="77"/>
        <end position="265"/>
    </location>
</feature>
<keyword evidence="3" id="KW-1133">Transmembrane helix</keyword>
<reference evidence="5 6" key="1">
    <citation type="submission" date="2016-04" db="EMBL/GenBank/DDBJ databases">
        <title>ATOL: Assembling a taxonomically balanced genome-scale reconstruction of the evolutionary history of the Enterobacteriaceae.</title>
        <authorList>
            <person name="Plunkett G.III."/>
            <person name="Neeno-Eckwall E.C."/>
            <person name="Glasner J.D."/>
            <person name="Perna N.T."/>
        </authorList>
    </citation>
    <scope>NUCLEOTIDE SEQUENCE [LARGE SCALE GENOMIC DNA]</scope>
    <source>
        <strain evidence="5 6">ATCC 51605</strain>
    </source>
</reference>
<dbReference type="PATRIC" id="fig|1354251.4.peg.1936"/>
<name>A0A1B7IQG3_9ENTR</name>
<feature type="region of interest" description="Disordered" evidence="2">
    <location>
        <begin position="769"/>
        <end position="792"/>
    </location>
</feature>